<sequence length="340" mass="37535">MDKGWIRMAMIVLGILIIGITLTMTVSALFKNAEAEKPKEGFHVLLPDQDICTMAYEGDTLWAGGATGIFKVNPKTLETKEIGDYRYVRSLATDNTGLWAGTDNGLVHITKEKTLIYTEAEGLPDNRILCVYPLEDGHFWLGTWGGAVEITVSEIDNGIVINTLYNSENGLLVDNVNVIHQDQRNGMWFGSYVAPRGGISVLTDGIWQYFTTGDALLHANITTIINRQDKTVVVGGGLYKYGGATVFRCENDKWTPCSRLTKASGLAGEKVRFLYEDKQGRLWVGSEYDGLTLMDNETVINLSDKTGLSQNEVKSITEDKDGNYWIGTLKGLTRIDQGTV</sequence>
<dbReference type="STRING" id="931626.Awo_c32930"/>
<evidence type="ECO:0008006" key="4">
    <source>
        <dbReference type="Google" id="ProtNLM"/>
    </source>
</evidence>
<accession>H6LKA1</accession>
<dbReference type="KEGG" id="awo:Awo_c32930"/>
<dbReference type="SUPFAM" id="SSF63829">
    <property type="entry name" value="Calcium-dependent phosphotriesterase"/>
    <property type="match status" value="1"/>
</dbReference>
<keyword evidence="1" id="KW-1133">Transmembrane helix</keyword>
<feature type="transmembrane region" description="Helical" evidence="1">
    <location>
        <begin position="6"/>
        <end position="30"/>
    </location>
</feature>
<protein>
    <recommendedName>
        <fullName evidence="4">Two component regulator propeller</fullName>
    </recommendedName>
</protein>
<dbReference type="InterPro" id="IPR011110">
    <property type="entry name" value="Reg_prop"/>
</dbReference>
<evidence type="ECO:0000313" key="2">
    <source>
        <dbReference type="EMBL" id="AFA50021.1"/>
    </source>
</evidence>
<dbReference type="AlphaFoldDB" id="H6LKA1"/>
<reference evidence="2 3" key="2">
    <citation type="journal article" date="2012" name="PLoS ONE">
        <title>An ancient pathway combining carbon dioxide fixation with the generation and utilization of a sodium ion gradient for ATP synthesis.</title>
        <authorList>
            <person name="Poehlein A."/>
            <person name="Schmidt S."/>
            <person name="Kaster A.K."/>
            <person name="Goenrich M."/>
            <person name="Vollmers J."/>
            <person name="Thurmer A."/>
            <person name="Bertsch J."/>
            <person name="Schuchmann K."/>
            <person name="Voigt B."/>
            <person name="Hecker M."/>
            <person name="Daniel R."/>
            <person name="Thauer R.K."/>
            <person name="Gottschalk G."/>
            <person name="Muller V."/>
        </authorList>
    </citation>
    <scope>NUCLEOTIDE SEQUENCE [LARGE SCALE GENOMIC DNA]</scope>
    <source>
        <strain evidence="3">ATCC 29683 / DSM 1030 / JCM 2381 / KCTC 1655 / WB1</strain>
    </source>
</reference>
<dbReference type="OrthoDB" id="9813394at2"/>
<organism evidence="2 3">
    <name type="scientific">Acetobacterium woodii (strain ATCC 29683 / DSM 1030 / JCM 2381 / KCTC 1655 / WB1)</name>
    <dbReference type="NCBI Taxonomy" id="931626"/>
    <lineage>
        <taxon>Bacteria</taxon>
        <taxon>Bacillati</taxon>
        <taxon>Bacillota</taxon>
        <taxon>Clostridia</taxon>
        <taxon>Eubacteriales</taxon>
        <taxon>Eubacteriaceae</taxon>
        <taxon>Acetobacterium</taxon>
    </lineage>
</organism>
<dbReference type="Pfam" id="PF07494">
    <property type="entry name" value="Reg_prop"/>
    <property type="match status" value="3"/>
</dbReference>
<keyword evidence="3" id="KW-1185">Reference proteome</keyword>
<dbReference type="Gene3D" id="2.130.10.10">
    <property type="entry name" value="YVTN repeat-like/Quinoprotein amine dehydrogenase"/>
    <property type="match status" value="2"/>
</dbReference>
<name>H6LKA1_ACEWD</name>
<dbReference type="RefSeq" id="WP_014357617.1">
    <property type="nucleotide sequence ID" value="NC_016894.1"/>
</dbReference>
<evidence type="ECO:0000256" key="1">
    <source>
        <dbReference type="SAM" id="Phobius"/>
    </source>
</evidence>
<keyword evidence="1" id="KW-0472">Membrane</keyword>
<evidence type="ECO:0000313" key="3">
    <source>
        <dbReference type="Proteomes" id="UP000007177"/>
    </source>
</evidence>
<dbReference type="HOGENOM" id="CLU_815412_0_0_9"/>
<keyword evidence="1" id="KW-0812">Transmembrane</keyword>
<gene>
    <name evidence="2" type="ordered locus">Awo_c32930</name>
</gene>
<dbReference type="InterPro" id="IPR015943">
    <property type="entry name" value="WD40/YVTN_repeat-like_dom_sf"/>
</dbReference>
<dbReference type="eggNOG" id="COG3292">
    <property type="taxonomic scope" value="Bacteria"/>
</dbReference>
<dbReference type="Proteomes" id="UP000007177">
    <property type="component" value="Chromosome"/>
</dbReference>
<dbReference type="EMBL" id="CP002987">
    <property type="protein sequence ID" value="AFA50021.1"/>
    <property type="molecule type" value="Genomic_DNA"/>
</dbReference>
<proteinExistence type="predicted"/>
<reference evidence="3" key="1">
    <citation type="submission" date="2011-07" db="EMBL/GenBank/DDBJ databases">
        <title>Complete genome sequence of Acetobacterium woodii.</title>
        <authorList>
            <person name="Poehlein A."/>
            <person name="Schmidt S."/>
            <person name="Kaster A.-K."/>
            <person name="Goenrich M."/>
            <person name="Vollmers J."/>
            <person name="Thuermer A."/>
            <person name="Gottschalk G."/>
            <person name="Thauer R.K."/>
            <person name="Daniel R."/>
            <person name="Mueller V."/>
        </authorList>
    </citation>
    <scope>NUCLEOTIDE SEQUENCE [LARGE SCALE GENOMIC DNA]</scope>
    <source>
        <strain evidence="3">ATCC 29683 / DSM 1030 / JCM 2381 / KCTC 1655 / WB1</strain>
    </source>
</reference>